<feature type="transmembrane region" description="Helical" evidence="5">
    <location>
        <begin position="257"/>
        <end position="286"/>
    </location>
</feature>
<dbReference type="PANTHER" id="PTHR46641">
    <property type="entry name" value="FMRFAMIDE RECEPTOR-RELATED"/>
    <property type="match status" value="1"/>
</dbReference>
<evidence type="ECO:0000259" key="6">
    <source>
        <dbReference type="PROSITE" id="PS50262"/>
    </source>
</evidence>
<keyword evidence="4 5" id="KW-0472">Membrane</keyword>
<dbReference type="VEuPathDB" id="VectorBase:BGLB026145"/>
<sequence length="342" mass="38761">MSEEGKVITDVALKDSPSVDPLFFDVCLVFVGCVCTVLMCLFGIVANVVNIPLFRRQGYRDGVNVTLTALAVSDLGAVTFELTYATIMNPYISEVDLLVSKVVIGFIVGYIHEYFTRVSSVITAFAALERCLCVTRPLKVKAMITTRVAVAVNLSIFLIYSGYLFPQFYSMYFDWAFVPERNRTVYVVFFTSRTASMFPITLYFTDMLLPYCTFFVLVSCSTVLFVTLKSKAKWRRLISGSDDRLSHVSTKERKSGLLFMSVSIMCIVLLLPQYLLFTAIIFVRALALDGYLSDLRTVFSTFTNFLKITNCSFTIFIYFKMSTKYRKEFQKMFGKCIPTPSP</sequence>
<dbReference type="InterPro" id="IPR017452">
    <property type="entry name" value="GPCR_Rhodpsn_7TM"/>
</dbReference>
<dbReference type="GO" id="GO:0008528">
    <property type="term" value="F:G protein-coupled peptide receptor activity"/>
    <property type="evidence" value="ECO:0007669"/>
    <property type="project" value="InterPro"/>
</dbReference>
<feature type="domain" description="G-protein coupled receptors family 1 profile" evidence="6">
    <location>
        <begin position="46"/>
        <end position="318"/>
    </location>
</feature>
<dbReference type="InterPro" id="IPR052954">
    <property type="entry name" value="GPCR-Ligand_Int"/>
</dbReference>
<dbReference type="Proteomes" id="UP000076420">
    <property type="component" value="Unassembled WGS sequence"/>
</dbReference>
<evidence type="ECO:0000313" key="8">
    <source>
        <dbReference type="Proteomes" id="UP000076420"/>
    </source>
</evidence>
<evidence type="ECO:0000256" key="5">
    <source>
        <dbReference type="SAM" id="Phobius"/>
    </source>
</evidence>
<dbReference type="PROSITE" id="PS50262">
    <property type="entry name" value="G_PROTEIN_RECEP_F1_2"/>
    <property type="match status" value="1"/>
</dbReference>
<dbReference type="PANTHER" id="PTHR46641:SF2">
    <property type="entry name" value="FMRFAMIDE RECEPTOR"/>
    <property type="match status" value="1"/>
</dbReference>
<evidence type="ECO:0000256" key="4">
    <source>
        <dbReference type="ARBA" id="ARBA00023136"/>
    </source>
</evidence>
<dbReference type="AlphaFoldDB" id="A0A2C9L1W6"/>
<gene>
    <name evidence="7" type="primary">106075553</name>
</gene>
<evidence type="ECO:0000256" key="3">
    <source>
        <dbReference type="ARBA" id="ARBA00022989"/>
    </source>
</evidence>
<evidence type="ECO:0000256" key="2">
    <source>
        <dbReference type="ARBA" id="ARBA00022692"/>
    </source>
</evidence>
<name>A0A2C9L1W6_BIOGL</name>
<dbReference type="Gene3D" id="1.20.1070.10">
    <property type="entry name" value="Rhodopsin 7-helix transmembrane proteins"/>
    <property type="match status" value="1"/>
</dbReference>
<dbReference type="EnsemblMetazoa" id="BGLB026145-RA">
    <property type="protein sequence ID" value="BGLB026145-PA"/>
    <property type="gene ID" value="BGLB026145"/>
</dbReference>
<dbReference type="RefSeq" id="XP_013091926.2">
    <property type="nucleotide sequence ID" value="XM_013236472.2"/>
</dbReference>
<dbReference type="SUPFAM" id="SSF81321">
    <property type="entry name" value="Family A G protein-coupled receptor-like"/>
    <property type="match status" value="1"/>
</dbReference>
<organism evidence="7 8">
    <name type="scientific">Biomphalaria glabrata</name>
    <name type="common">Bloodfluke planorb</name>
    <name type="synonym">Freshwater snail</name>
    <dbReference type="NCBI Taxonomy" id="6526"/>
    <lineage>
        <taxon>Eukaryota</taxon>
        <taxon>Metazoa</taxon>
        <taxon>Spiralia</taxon>
        <taxon>Lophotrochozoa</taxon>
        <taxon>Mollusca</taxon>
        <taxon>Gastropoda</taxon>
        <taxon>Heterobranchia</taxon>
        <taxon>Euthyneura</taxon>
        <taxon>Panpulmonata</taxon>
        <taxon>Hygrophila</taxon>
        <taxon>Lymnaeoidea</taxon>
        <taxon>Planorbidae</taxon>
        <taxon>Biomphalaria</taxon>
    </lineage>
</organism>
<feature type="transmembrane region" description="Helical" evidence="5">
    <location>
        <begin position="22"/>
        <end position="49"/>
    </location>
</feature>
<dbReference type="Pfam" id="PF10324">
    <property type="entry name" value="7TM_GPCR_Srw"/>
    <property type="match status" value="1"/>
</dbReference>
<feature type="transmembrane region" description="Helical" evidence="5">
    <location>
        <begin position="208"/>
        <end position="228"/>
    </location>
</feature>
<feature type="transmembrane region" description="Helical" evidence="5">
    <location>
        <begin position="144"/>
        <end position="165"/>
    </location>
</feature>
<dbReference type="OrthoDB" id="10276578at2759"/>
<comment type="subcellular location">
    <subcellularLocation>
        <location evidence="1">Membrane</location>
    </subcellularLocation>
</comment>
<keyword evidence="3 5" id="KW-1133">Transmembrane helix</keyword>
<proteinExistence type="predicted"/>
<dbReference type="GO" id="GO:0016020">
    <property type="term" value="C:membrane"/>
    <property type="evidence" value="ECO:0007669"/>
    <property type="project" value="UniProtKB-SubCell"/>
</dbReference>
<dbReference type="InterPro" id="IPR019427">
    <property type="entry name" value="7TM_GPCR_serpentine_rcpt_Srw"/>
</dbReference>
<dbReference type="KEGG" id="bgt:106075553"/>
<dbReference type="VEuPathDB" id="VectorBase:BGLAX_047449"/>
<dbReference type="STRING" id="6526.A0A2C9L1W6"/>
<feature type="transmembrane region" description="Helical" evidence="5">
    <location>
        <begin position="298"/>
        <end position="319"/>
    </location>
</feature>
<keyword evidence="2 5" id="KW-0812">Transmembrane</keyword>
<evidence type="ECO:0000256" key="1">
    <source>
        <dbReference type="ARBA" id="ARBA00004370"/>
    </source>
</evidence>
<evidence type="ECO:0000313" key="7">
    <source>
        <dbReference type="EnsemblMetazoa" id="BGLB026145-PA"/>
    </source>
</evidence>
<reference evidence="7" key="1">
    <citation type="submission" date="2020-05" db="UniProtKB">
        <authorList>
            <consortium name="EnsemblMetazoa"/>
        </authorList>
    </citation>
    <scope>IDENTIFICATION</scope>
    <source>
        <strain evidence="7">BB02</strain>
    </source>
</reference>
<protein>
    <recommendedName>
        <fullName evidence="6">G-protein coupled receptors family 1 profile domain-containing protein</fullName>
    </recommendedName>
</protein>
<accession>A0A2C9L1W6</accession>